<comment type="caution">
    <text evidence="1">The sequence shown here is derived from an EMBL/GenBank/DDBJ whole genome shotgun (WGS) entry which is preliminary data.</text>
</comment>
<keyword evidence="2" id="KW-1185">Reference proteome</keyword>
<organism evidence="1 2">
    <name type="scientific">Hygrophoropsis aurantiaca</name>
    <dbReference type="NCBI Taxonomy" id="72124"/>
    <lineage>
        <taxon>Eukaryota</taxon>
        <taxon>Fungi</taxon>
        <taxon>Dikarya</taxon>
        <taxon>Basidiomycota</taxon>
        <taxon>Agaricomycotina</taxon>
        <taxon>Agaricomycetes</taxon>
        <taxon>Agaricomycetidae</taxon>
        <taxon>Boletales</taxon>
        <taxon>Coniophorineae</taxon>
        <taxon>Hygrophoropsidaceae</taxon>
        <taxon>Hygrophoropsis</taxon>
    </lineage>
</organism>
<evidence type="ECO:0000313" key="1">
    <source>
        <dbReference type="EMBL" id="KAH7907511.1"/>
    </source>
</evidence>
<proteinExistence type="predicted"/>
<sequence>MILLRPTRNARLLYGLAITSLLVVAYVSYTAYDPFALAFHRFTGANPPSSISPTGTTNTNANMNTNADTHTSAMTPGAPHPPLLLVTAFFPLTHSKHSMTAYKSWLTNLLGRIRTPIYIYTTPVLAPVLRELHESSSSGPTLMINTTYTSPFDVPPLRGQDASYAEMWAWDRERKIHGPELYAVWNAKPFFLDEGLRNANAALKANVARRDEDEGRNEHNNAGNTSPPEYEYEMAFWIDAGSFRAPHEYADWPDAQRVREVWRSVEAKRNREADAKAEDKDHTTAVPKELIFIPIWEAPGSHFRDWEESMGPVDTDFSEGSFFGGTAASIAWWRSVYYAYHDAYRARGIFVGKDQTLMNALLLLFPDRFATVWLRDPIAPPNQAPLQPQLSTNTTRALTTSTSEWNPEDGRCGNTWYYFEWWLASTRERKTMDDAWSAKGERVRWWWEVLWWVLGVGARPGSETATEVEAAAALEVGSASEPGFGSVIQPGLGPVVGGSRRCRLTEPILVEELLRRESVFGRGWVPPRRTIVVD</sequence>
<name>A0ACB8A2Y3_9AGAM</name>
<evidence type="ECO:0000313" key="2">
    <source>
        <dbReference type="Proteomes" id="UP000790377"/>
    </source>
</evidence>
<gene>
    <name evidence="1" type="ORF">BJ138DRAFT_494138</name>
</gene>
<dbReference type="EMBL" id="MU267898">
    <property type="protein sequence ID" value="KAH7907511.1"/>
    <property type="molecule type" value="Genomic_DNA"/>
</dbReference>
<accession>A0ACB8A2Y3</accession>
<protein>
    <submittedName>
        <fullName evidence="1">Uncharacterized protein</fullName>
    </submittedName>
</protein>
<dbReference type="Proteomes" id="UP000790377">
    <property type="component" value="Unassembled WGS sequence"/>
</dbReference>
<reference evidence="1" key="1">
    <citation type="journal article" date="2021" name="New Phytol.">
        <title>Evolutionary innovations through gain and loss of genes in the ectomycorrhizal Boletales.</title>
        <authorList>
            <person name="Wu G."/>
            <person name="Miyauchi S."/>
            <person name="Morin E."/>
            <person name="Kuo A."/>
            <person name="Drula E."/>
            <person name="Varga T."/>
            <person name="Kohler A."/>
            <person name="Feng B."/>
            <person name="Cao Y."/>
            <person name="Lipzen A."/>
            <person name="Daum C."/>
            <person name="Hundley H."/>
            <person name="Pangilinan J."/>
            <person name="Johnson J."/>
            <person name="Barry K."/>
            <person name="LaButti K."/>
            <person name="Ng V."/>
            <person name="Ahrendt S."/>
            <person name="Min B."/>
            <person name="Choi I.G."/>
            <person name="Park H."/>
            <person name="Plett J.M."/>
            <person name="Magnuson J."/>
            <person name="Spatafora J.W."/>
            <person name="Nagy L.G."/>
            <person name="Henrissat B."/>
            <person name="Grigoriev I.V."/>
            <person name="Yang Z.L."/>
            <person name="Xu J."/>
            <person name="Martin F.M."/>
        </authorList>
    </citation>
    <scope>NUCLEOTIDE SEQUENCE</scope>
    <source>
        <strain evidence="1">ATCC 28755</strain>
    </source>
</reference>